<evidence type="ECO:0000313" key="2">
    <source>
        <dbReference type="Proteomes" id="UP000789901"/>
    </source>
</evidence>
<comment type="caution">
    <text evidence="1">The sequence shown here is derived from an EMBL/GenBank/DDBJ whole genome shotgun (WGS) entry which is preliminary data.</text>
</comment>
<dbReference type="Proteomes" id="UP000789901">
    <property type="component" value="Unassembled WGS sequence"/>
</dbReference>
<proteinExistence type="predicted"/>
<keyword evidence="2" id="KW-1185">Reference proteome</keyword>
<dbReference type="PANTHER" id="PTHR23274">
    <property type="entry name" value="DNA HELICASE-RELATED"/>
    <property type="match status" value="1"/>
</dbReference>
<name>A0ABM8W1U7_GIGMA</name>
<sequence length="180" mass="20488">MPLSKLNLKVGCPIILLRNIAPGQDHIIEARILCGNHAGKLTFIPRITLNPSTSEFPFVFKRRQFPIRVAFGMAINKSQGQSIKYVGLDLRTPVFFHGQLYVALSRSTFPRSIKVLFFENNIDTTTTNMVYPEALIPETHVLIRLRFLAISNESTEIEKNRKKIIKATLPIPWKDKSNNN</sequence>
<reference evidence="1 2" key="1">
    <citation type="submission" date="2021-06" db="EMBL/GenBank/DDBJ databases">
        <authorList>
            <person name="Kallberg Y."/>
            <person name="Tangrot J."/>
            <person name="Rosling A."/>
        </authorList>
    </citation>
    <scope>NUCLEOTIDE SEQUENCE [LARGE SCALE GENOMIC DNA]</scope>
    <source>
        <strain evidence="1 2">120-4 pot B 10/14</strain>
    </source>
</reference>
<dbReference type="InterPro" id="IPR027417">
    <property type="entry name" value="P-loop_NTPase"/>
</dbReference>
<evidence type="ECO:0000313" key="1">
    <source>
        <dbReference type="EMBL" id="CAG8503335.1"/>
    </source>
</evidence>
<organism evidence="1 2">
    <name type="scientific">Gigaspora margarita</name>
    <dbReference type="NCBI Taxonomy" id="4874"/>
    <lineage>
        <taxon>Eukaryota</taxon>
        <taxon>Fungi</taxon>
        <taxon>Fungi incertae sedis</taxon>
        <taxon>Mucoromycota</taxon>
        <taxon>Glomeromycotina</taxon>
        <taxon>Glomeromycetes</taxon>
        <taxon>Diversisporales</taxon>
        <taxon>Gigasporaceae</taxon>
        <taxon>Gigaspora</taxon>
    </lineage>
</organism>
<gene>
    <name evidence="1" type="ORF">GMARGA_LOCUS2310</name>
</gene>
<dbReference type="EMBL" id="CAJVQB010000711">
    <property type="protein sequence ID" value="CAG8503335.1"/>
    <property type="molecule type" value="Genomic_DNA"/>
</dbReference>
<protein>
    <submittedName>
        <fullName evidence="1">2582_t:CDS:1</fullName>
    </submittedName>
</protein>
<accession>A0ABM8W1U7</accession>
<dbReference type="SUPFAM" id="SSF52540">
    <property type="entry name" value="P-loop containing nucleoside triphosphate hydrolases"/>
    <property type="match status" value="1"/>
</dbReference>
<dbReference type="PANTHER" id="PTHR23274:SF51">
    <property type="entry name" value="OS03G0423850 PROTEIN"/>
    <property type="match status" value="1"/>
</dbReference>